<evidence type="ECO:0008006" key="3">
    <source>
        <dbReference type="Google" id="ProtNLM"/>
    </source>
</evidence>
<proteinExistence type="predicted"/>
<gene>
    <name evidence="1" type="ORF">FAZ78_16930</name>
</gene>
<dbReference type="EMBL" id="SWAU01000188">
    <property type="protein sequence ID" value="TKA95419.1"/>
    <property type="molecule type" value="Genomic_DNA"/>
</dbReference>
<organism evidence="1 2">
    <name type="scientific">Cereibacter changlensis</name>
    <dbReference type="NCBI Taxonomy" id="402884"/>
    <lineage>
        <taxon>Bacteria</taxon>
        <taxon>Pseudomonadati</taxon>
        <taxon>Pseudomonadota</taxon>
        <taxon>Alphaproteobacteria</taxon>
        <taxon>Rhodobacterales</taxon>
        <taxon>Paracoccaceae</taxon>
        <taxon>Cereibacter</taxon>
    </lineage>
</organism>
<dbReference type="Proteomes" id="UP000306340">
    <property type="component" value="Unassembled WGS sequence"/>
</dbReference>
<dbReference type="RefSeq" id="WP_136793621.1">
    <property type="nucleotide sequence ID" value="NZ_SWAU01000188.1"/>
</dbReference>
<evidence type="ECO:0000313" key="2">
    <source>
        <dbReference type="Proteomes" id="UP000306340"/>
    </source>
</evidence>
<protein>
    <recommendedName>
        <fullName evidence="3">DNA-binding protein</fullName>
    </recommendedName>
</protein>
<dbReference type="AlphaFoldDB" id="A0A4U0YX21"/>
<reference evidence="1 2" key="1">
    <citation type="submission" date="2019-04" db="EMBL/GenBank/DDBJ databases">
        <title>Crypto-aerobic microbial life in anoxic (sulfidic) marine sediments.</title>
        <authorList>
            <person name="Bhattacharya S."/>
            <person name="Roy C."/>
            <person name="Mondal N."/>
            <person name="Sarkar J."/>
            <person name="Mandal S."/>
            <person name="Rameez M.J."/>
            <person name="Ghosh W."/>
        </authorList>
    </citation>
    <scope>NUCLEOTIDE SEQUENCE [LARGE SCALE GENOMIC DNA]</scope>
    <source>
        <strain evidence="1 2">SBBC</strain>
    </source>
</reference>
<accession>A0A4U0YX21</accession>
<evidence type="ECO:0000313" key="1">
    <source>
        <dbReference type="EMBL" id="TKA95419.1"/>
    </source>
</evidence>
<sequence length="190" mass="20830">MAEEFEFELIFALPKGAEDPFALSDAVFEAGFEDALVGTGMAGLLGVELITEGDDAESVILEAARALIRTLPEGTTLREVRPDLVSLADVAEKLNVKRQALQQREMPFPVAGGLYRIDEMMELLTAAREPQPGKRRPRFDLDPAQKWFRAGKAARKVNALLTMREIDPATVEFVTGSRSELAGVSARERA</sequence>
<comment type="caution">
    <text evidence="1">The sequence shown here is derived from an EMBL/GenBank/DDBJ whole genome shotgun (WGS) entry which is preliminary data.</text>
</comment>
<name>A0A4U0YX21_9RHOB</name>